<organism evidence="5 6">
    <name type="scientific">Photinus pyralis</name>
    <name type="common">Common eastern firefly</name>
    <name type="synonym">Lampyris pyralis</name>
    <dbReference type="NCBI Taxonomy" id="7054"/>
    <lineage>
        <taxon>Eukaryota</taxon>
        <taxon>Metazoa</taxon>
        <taxon>Ecdysozoa</taxon>
        <taxon>Arthropoda</taxon>
        <taxon>Hexapoda</taxon>
        <taxon>Insecta</taxon>
        <taxon>Pterygota</taxon>
        <taxon>Neoptera</taxon>
        <taxon>Endopterygota</taxon>
        <taxon>Coleoptera</taxon>
        <taxon>Polyphaga</taxon>
        <taxon>Elateriformia</taxon>
        <taxon>Elateroidea</taxon>
        <taxon>Lampyridae</taxon>
        <taxon>Lampyrinae</taxon>
        <taxon>Photinus</taxon>
    </lineage>
</organism>
<dbReference type="PROSITE" id="PS01009">
    <property type="entry name" value="CRISP_1"/>
    <property type="match status" value="1"/>
</dbReference>
<dbReference type="CDD" id="cd05382">
    <property type="entry name" value="CAP_GAPR1-like"/>
    <property type="match status" value="1"/>
</dbReference>
<dbReference type="InterPro" id="IPR034113">
    <property type="entry name" value="SCP_GAPR1-like"/>
</dbReference>
<dbReference type="EMBL" id="VVIM01000010">
    <property type="protein sequence ID" value="KAB0792093.1"/>
    <property type="molecule type" value="Genomic_DNA"/>
</dbReference>
<comment type="caution">
    <text evidence="5">The sequence shown here is derived from an EMBL/GenBank/DDBJ whole genome shotgun (WGS) entry which is preliminary data.</text>
</comment>
<dbReference type="InParanoid" id="A0A5N4A448"/>
<dbReference type="Gene3D" id="3.40.33.10">
    <property type="entry name" value="CAP"/>
    <property type="match status" value="1"/>
</dbReference>
<dbReference type="PRINTS" id="PR00837">
    <property type="entry name" value="V5TPXLIKE"/>
</dbReference>
<dbReference type="GO" id="GO:0005576">
    <property type="term" value="C:extracellular region"/>
    <property type="evidence" value="ECO:0007669"/>
    <property type="project" value="UniProtKB-SubCell"/>
</dbReference>
<evidence type="ECO:0000313" key="5">
    <source>
        <dbReference type="EMBL" id="KAB0792093.1"/>
    </source>
</evidence>
<gene>
    <name evidence="5" type="ORF">PPYR_14054</name>
</gene>
<dbReference type="InterPro" id="IPR002413">
    <property type="entry name" value="V5_allergen-like"/>
</dbReference>
<evidence type="ECO:0000313" key="6">
    <source>
        <dbReference type="Proteomes" id="UP000327044"/>
    </source>
</evidence>
<dbReference type="PRINTS" id="PR00838">
    <property type="entry name" value="V5ALLERGEN"/>
</dbReference>
<dbReference type="AlphaFoldDB" id="A0A5N4A448"/>
<evidence type="ECO:0000256" key="1">
    <source>
        <dbReference type="ARBA" id="ARBA00004613"/>
    </source>
</evidence>
<dbReference type="InterPro" id="IPR001283">
    <property type="entry name" value="CRISP-related"/>
</dbReference>
<dbReference type="InterPro" id="IPR018244">
    <property type="entry name" value="Allrgn_V5/Tpx1_CS"/>
</dbReference>
<keyword evidence="3" id="KW-0732">Signal</keyword>
<dbReference type="Proteomes" id="UP000327044">
    <property type="component" value="Unassembled WGS sequence"/>
</dbReference>
<dbReference type="InterPro" id="IPR014044">
    <property type="entry name" value="CAP_dom"/>
</dbReference>
<dbReference type="SMART" id="SM00198">
    <property type="entry name" value="SCP"/>
    <property type="match status" value="1"/>
</dbReference>
<reference evidence="5 6" key="1">
    <citation type="journal article" date="2018" name="Elife">
        <title>Firefly genomes illuminate parallel origins of bioluminescence in beetles.</title>
        <authorList>
            <person name="Fallon T.R."/>
            <person name="Lower S.E."/>
            <person name="Chang C.H."/>
            <person name="Bessho-Uehara M."/>
            <person name="Martin G.J."/>
            <person name="Bewick A.J."/>
            <person name="Behringer M."/>
            <person name="Debat H.J."/>
            <person name="Wong I."/>
            <person name="Day J.C."/>
            <person name="Suvorov A."/>
            <person name="Silva C.J."/>
            <person name="Stanger-Hall K.F."/>
            <person name="Hall D.W."/>
            <person name="Schmitz R.J."/>
            <person name="Nelson D.R."/>
            <person name="Lewis S.M."/>
            <person name="Shigenobu S."/>
            <person name="Bybee S.M."/>
            <person name="Larracuente A.M."/>
            <person name="Oba Y."/>
            <person name="Weng J.K."/>
        </authorList>
    </citation>
    <scope>NUCLEOTIDE SEQUENCE [LARGE SCALE GENOMIC DNA]</scope>
    <source>
        <strain evidence="5">1611_PpyrPB1</strain>
        <tissue evidence="5">Whole body</tissue>
    </source>
</reference>
<evidence type="ECO:0000256" key="2">
    <source>
        <dbReference type="ARBA" id="ARBA00022525"/>
    </source>
</evidence>
<feature type="chain" id="PRO_5024466704" description="SCP domain-containing protein" evidence="3">
    <location>
        <begin position="23"/>
        <end position="177"/>
    </location>
</feature>
<dbReference type="PANTHER" id="PTHR10334">
    <property type="entry name" value="CYSTEINE-RICH SECRETORY PROTEIN-RELATED"/>
    <property type="match status" value="1"/>
</dbReference>
<evidence type="ECO:0000256" key="3">
    <source>
        <dbReference type="SAM" id="SignalP"/>
    </source>
</evidence>
<dbReference type="OrthoDB" id="337038at2759"/>
<feature type="signal peptide" evidence="3">
    <location>
        <begin position="1"/>
        <end position="22"/>
    </location>
</feature>
<feature type="domain" description="SCP" evidence="4">
    <location>
        <begin position="33"/>
        <end position="167"/>
    </location>
</feature>
<name>A0A5N4A448_PHOPY</name>
<dbReference type="SUPFAM" id="SSF55797">
    <property type="entry name" value="PR-1-like"/>
    <property type="match status" value="1"/>
</dbReference>
<protein>
    <recommendedName>
        <fullName evidence="4">SCP domain-containing protein</fullName>
    </recommendedName>
</protein>
<evidence type="ECO:0000259" key="4">
    <source>
        <dbReference type="SMART" id="SM00198"/>
    </source>
</evidence>
<dbReference type="InterPro" id="IPR035940">
    <property type="entry name" value="CAP_sf"/>
</dbReference>
<accession>A0A5N4A448</accession>
<proteinExistence type="predicted"/>
<keyword evidence="2" id="KW-0964">Secreted</keyword>
<dbReference type="Pfam" id="PF00188">
    <property type="entry name" value="CAP"/>
    <property type="match status" value="1"/>
</dbReference>
<dbReference type="FunFam" id="3.40.33.10:FF:000002">
    <property type="entry name" value="Golgi-associated plant pathogenesis-related protein 1"/>
    <property type="match status" value="1"/>
</dbReference>
<comment type="subcellular location">
    <subcellularLocation>
        <location evidence="1">Secreted</location>
    </subcellularLocation>
</comment>
<keyword evidence="6" id="KW-1185">Reference proteome</keyword>
<sequence>MLIQVSIFVLCSVAVLEGVVSAELDPRAADLTAFRKQSLDRHNHYRKLHGCPPLVLNDTLSAYAQEWAQEISLMPKPKHRPAPKYGENLSYASSSKAGYAENGEKSVDRWYKEISKYTFGEEPTKSGTGHFTQVIWKSSKQLGVGTVAKDGKVWVVANYDPRGNFKGKYRENVPPLL</sequence>